<dbReference type="GO" id="GO:0010855">
    <property type="term" value="F:adenylate cyclase inhibitor activity"/>
    <property type="evidence" value="ECO:0007669"/>
    <property type="project" value="TreeGrafter"/>
</dbReference>
<sequence length="956" mass="102099">MIDTKAVDFSEVPGSVISYIEAPDIWDRLFGDEIYVASPSITVMPDGSYIASHDLFYGSNNSKNRYTRIFRSTNKGQSWTRQTEITYAFWSTLFAHNGALYLWGYRDGGGDSTGDILIRKSTDYGVTWTNPSDANSGLLKDGSYGGTPNTPVVYNGRIWIAQSGKRVMSAPVGADLLKASSWTLSNTANTNDGPLGSELIISEAQVVASPQTGVVLLPKIGENPNSVLLRASSATTMVKPGNEDWVSLPGAEKKFAAQYDAVSGRFYVLDNPVLAVHEGVTTAALTRTTGALLSSPDLVNWDVEKIFLFTPNIDNGSWGEGFQYFQFAIDDVDEDGQSDDLAIVSRTAYRISGEENPPRGHDSNLMTFHHIDNFRTAAPDQYLKLEDGTVNRYERTGDEPAPLGAFALGASFVGAALSSPNGLSTDSQGDVYVRESGGRILKFDNAGNFLELVSGLPSGQSWSTSTRNITAPGTDRRAWANQSSTRGNWSDPLNWLYWGRPDTDEEIARFGSANSDTAYADINAGEVFTVKGLHFNSPNRYIIDGGGSFKLKADSGRASITVLQGSHWLRVTTTLLSDTDLHVADGQRFEFREGLDLGGRSLRKTGTGTLDFDQALTMGGGELVVDGLSPFLFSTPTQGQLTLDGDIVFEPDGSLALVAGASFDLVDGQGNFNGQQFDNIVLPALGSGLQWDTSTFYNNGVVSIEALPPTVTIVSSDASAGEYGSDHQLVFTVSRMGTTSGTLVVPLVVSGTATPGSDFTGAVSSLTLGDGEASATVTLTVLADDEAEGDETVTISLGSSSAYTLGFPSSASATIADRPSQAFYFQHVPSAAARLPNDDPDKDRWPNVAEYYMGTQPDDPASRGVFALETAGAGGYVAEFKRVKGVVDVTGKLLWSTDLTNWFLCGQSNGSLTVNAVENVQSNSGDAFETVRVALSLDGESPPILYVRLAVESDSD</sequence>
<dbReference type="InterPro" id="IPR038081">
    <property type="entry name" value="CalX-like_sf"/>
</dbReference>
<dbReference type="InterPro" id="IPR003644">
    <property type="entry name" value="Calx_beta"/>
</dbReference>
<accession>A0A842HF66</accession>
<dbReference type="SMART" id="SM00237">
    <property type="entry name" value="Calx_beta"/>
    <property type="match status" value="1"/>
</dbReference>
<evidence type="ECO:0000259" key="4">
    <source>
        <dbReference type="SMART" id="SM00237"/>
    </source>
</evidence>
<dbReference type="SUPFAM" id="SSF141072">
    <property type="entry name" value="CalX-like"/>
    <property type="match status" value="1"/>
</dbReference>
<dbReference type="PANTHER" id="PTHR46682">
    <property type="entry name" value="ADHESION G-PROTEIN COUPLED RECEPTOR V1"/>
    <property type="match status" value="1"/>
</dbReference>
<keyword evidence="3" id="KW-0106">Calcium</keyword>
<dbReference type="Proteomes" id="UP000546464">
    <property type="component" value="Unassembled WGS sequence"/>
</dbReference>
<dbReference type="Pfam" id="PF03160">
    <property type="entry name" value="Calx-beta"/>
    <property type="match status" value="1"/>
</dbReference>
<name>A0A842HF66_9BACT</name>
<evidence type="ECO:0000256" key="2">
    <source>
        <dbReference type="ARBA" id="ARBA00022737"/>
    </source>
</evidence>
<evidence type="ECO:0000313" key="5">
    <source>
        <dbReference type="EMBL" id="MBC2595255.1"/>
    </source>
</evidence>
<reference evidence="5 6" key="1">
    <citation type="submission" date="2020-07" db="EMBL/GenBank/DDBJ databases">
        <authorList>
            <person name="Feng X."/>
        </authorList>
    </citation>
    <scope>NUCLEOTIDE SEQUENCE [LARGE SCALE GENOMIC DNA]</scope>
    <source>
        <strain evidence="5 6">JCM31066</strain>
    </source>
</reference>
<dbReference type="GO" id="GO:0004930">
    <property type="term" value="F:G protein-coupled receptor activity"/>
    <property type="evidence" value="ECO:0007669"/>
    <property type="project" value="InterPro"/>
</dbReference>
<dbReference type="PANTHER" id="PTHR46682:SF1">
    <property type="entry name" value="ADHESION G-PROTEIN COUPLED RECEPTOR V1"/>
    <property type="match status" value="1"/>
</dbReference>
<evidence type="ECO:0000256" key="3">
    <source>
        <dbReference type="ARBA" id="ARBA00022837"/>
    </source>
</evidence>
<dbReference type="Gene3D" id="2.120.10.10">
    <property type="match status" value="1"/>
</dbReference>
<dbReference type="InterPro" id="IPR036278">
    <property type="entry name" value="Sialidase_sf"/>
</dbReference>
<dbReference type="GO" id="GO:0016020">
    <property type="term" value="C:membrane"/>
    <property type="evidence" value="ECO:0007669"/>
    <property type="project" value="InterPro"/>
</dbReference>
<feature type="domain" description="Calx-beta" evidence="4">
    <location>
        <begin position="709"/>
        <end position="798"/>
    </location>
</feature>
<dbReference type="CDD" id="cd15482">
    <property type="entry name" value="Sialidase_non-viral"/>
    <property type="match status" value="1"/>
</dbReference>
<dbReference type="GO" id="GO:0001965">
    <property type="term" value="F:G-protein alpha-subunit binding"/>
    <property type="evidence" value="ECO:0007669"/>
    <property type="project" value="TreeGrafter"/>
</dbReference>
<evidence type="ECO:0000313" key="6">
    <source>
        <dbReference type="Proteomes" id="UP000546464"/>
    </source>
</evidence>
<dbReference type="GO" id="GO:0071277">
    <property type="term" value="P:cellular response to calcium ion"/>
    <property type="evidence" value="ECO:0007669"/>
    <property type="project" value="TreeGrafter"/>
</dbReference>
<dbReference type="GO" id="GO:0005737">
    <property type="term" value="C:cytoplasm"/>
    <property type="evidence" value="ECO:0007669"/>
    <property type="project" value="TreeGrafter"/>
</dbReference>
<keyword evidence="6" id="KW-1185">Reference proteome</keyword>
<dbReference type="InterPro" id="IPR026919">
    <property type="entry name" value="ADGRV1"/>
</dbReference>
<keyword evidence="2" id="KW-0677">Repeat</keyword>
<proteinExistence type="predicted"/>
<dbReference type="Gene3D" id="2.60.40.2030">
    <property type="match status" value="1"/>
</dbReference>
<dbReference type="AlphaFoldDB" id="A0A842HF66"/>
<comment type="caution">
    <text evidence="5">The sequence shown here is derived from an EMBL/GenBank/DDBJ whole genome shotgun (WGS) entry which is preliminary data.</text>
</comment>
<organism evidence="5 6">
    <name type="scientific">Ruficoccus amylovorans</name>
    <dbReference type="NCBI Taxonomy" id="1804625"/>
    <lineage>
        <taxon>Bacteria</taxon>
        <taxon>Pseudomonadati</taxon>
        <taxon>Verrucomicrobiota</taxon>
        <taxon>Opitutia</taxon>
        <taxon>Puniceicoccales</taxon>
        <taxon>Cerasicoccaceae</taxon>
        <taxon>Ruficoccus</taxon>
    </lineage>
</organism>
<protein>
    <recommendedName>
        <fullName evidence="4">Calx-beta domain-containing protein</fullName>
    </recommendedName>
</protein>
<gene>
    <name evidence="5" type="ORF">H5P28_13385</name>
</gene>
<evidence type="ECO:0000256" key="1">
    <source>
        <dbReference type="ARBA" id="ARBA00022729"/>
    </source>
</evidence>
<dbReference type="RefSeq" id="WP_185676210.1">
    <property type="nucleotide sequence ID" value="NZ_JACHVB010000035.1"/>
</dbReference>
<keyword evidence="1" id="KW-0732">Signal</keyword>
<dbReference type="EMBL" id="JACHVB010000035">
    <property type="protein sequence ID" value="MBC2595255.1"/>
    <property type="molecule type" value="Genomic_DNA"/>
</dbReference>
<dbReference type="SUPFAM" id="SSF50939">
    <property type="entry name" value="Sialidases"/>
    <property type="match status" value="1"/>
</dbReference>